<feature type="region of interest" description="Disordered" evidence="3">
    <location>
        <begin position="227"/>
        <end position="246"/>
    </location>
</feature>
<name>A0ABP0U504_9BRYO</name>
<evidence type="ECO:0000256" key="1">
    <source>
        <dbReference type="ARBA" id="ARBA00023125"/>
    </source>
</evidence>
<dbReference type="InterPro" id="IPR011344">
    <property type="entry name" value="ssDNA-bd"/>
</dbReference>
<gene>
    <name evidence="4" type="ORF">CSSPTR1EN2_LOCUS11464</name>
</gene>
<keyword evidence="5" id="KW-1185">Reference proteome</keyword>
<evidence type="ECO:0000256" key="3">
    <source>
        <dbReference type="SAM" id="MobiDB-lite"/>
    </source>
</evidence>
<organism evidence="4 5">
    <name type="scientific">Sphagnum troendelagicum</name>
    <dbReference type="NCBI Taxonomy" id="128251"/>
    <lineage>
        <taxon>Eukaryota</taxon>
        <taxon>Viridiplantae</taxon>
        <taxon>Streptophyta</taxon>
        <taxon>Embryophyta</taxon>
        <taxon>Bryophyta</taxon>
        <taxon>Sphagnophytina</taxon>
        <taxon>Sphagnopsida</taxon>
        <taxon>Sphagnales</taxon>
        <taxon>Sphagnaceae</taxon>
        <taxon>Sphagnum</taxon>
    </lineage>
</organism>
<dbReference type="NCBIfam" id="TIGR00621">
    <property type="entry name" value="ssb"/>
    <property type="match status" value="1"/>
</dbReference>
<dbReference type="PANTHER" id="PTHR10302:SF0">
    <property type="entry name" value="SINGLE-STRANDED DNA-BINDING PROTEIN, MITOCHONDRIAL"/>
    <property type="match status" value="1"/>
</dbReference>
<sequence length="338" mass="37987">MSRIVGSYVLKCSSLVSTTPLPATTVSMAGAIKKAAFCLRPPAIAASSRKCGLCWEFQFGRGAVRATRSFSQVLAPVTSQWSESEPQQGRGVEQADGAKTDFPRPPTVVWSKELANRVHFIGRLGRDMEVKYLDTGKVVAKSSLAVKRSSKKDDAPSWLEMEFWDTLAHVAGQHLKKGDQIYVTGYLKVDVYLKDEVQQKITRVVVQDLNFVEQSYYQEAGATSWASQSPPVGASMPQPSGQYPAANSYPEVEKAWNEYFSDPTQWWDNRGKKQNPRYPDFKHKTTNEALWIDSYKTPKWVPGQLEKLEAARRQFEASRGKSAGRTQHDPNFMDFKDF</sequence>
<evidence type="ECO:0000256" key="2">
    <source>
        <dbReference type="PROSITE-ProRule" id="PRU00252"/>
    </source>
</evidence>
<dbReference type="EMBL" id="OZ019911">
    <property type="protein sequence ID" value="CAK9212893.1"/>
    <property type="molecule type" value="Genomic_DNA"/>
</dbReference>
<dbReference type="PANTHER" id="PTHR10302">
    <property type="entry name" value="SINGLE-STRANDED DNA-BINDING PROTEIN"/>
    <property type="match status" value="1"/>
</dbReference>
<protein>
    <submittedName>
        <fullName evidence="4">Uncharacterized protein</fullName>
    </submittedName>
</protein>
<reference evidence="4" key="1">
    <citation type="submission" date="2024-02" db="EMBL/GenBank/DDBJ databases">
        <authorList>
            <consortium name="ELIXIR-Norway"/>
            <consortium name="Elixir Norway"/>
        </authorList>
    </citation>
    <scope>NUCLEOTIDE SEQUENCE</scope>
</reference>
<dbReference type="Proteomes" id="UP001497512">
    <property type="component" value="Chromosome 19"/>
</dbReference>
<dbReference type="InterPro" id="IPR000424">
    <property type="entry name" value="Primosome_PriB/ssb"/>
</dbReference>
<feature type="region of interest" description="Disordered" evidence="3">
    <location>
        <begin position="80"/>
        <end position="100"/>
    </location>
</feature>
<feature type="region of interest" description="Disordered" evidence="3">
    <location>
        <begin position="315"/>
        <end position="338"/>
    </location>
</feature>
<dbReference type="Pfam" id="PF00436">
    <property type="entry name" value="SSB"/>
    <property type="match status" value="1"/>
</dbReference>
<evidence type="ECO:0000313" key="5">
    <source>
        <dbReference type="Proteomes" id="UP001497512"/>
    </source>
</evidence>
<dbReference type="CDD" id="cd04496">
    <property type="entry name" value="SSB_OBF"/>
    <property type="match status" value="1"/>
</dbReference>
<proteinExistence type="predicted"/>
<dbReference type="PROSITE" id="PS50935">
    <property type="entry name" value="SSB"/>
    <property type="match status" value="1"/>
</dbReference>
<dbReference type="SUPFAM" id="SSF50249">
    <property type="entry name" value="Nucleic acid-binding proteins"/>
    <property type="match status" value="1"/>
</dbReference>
<accession>A0ABP0U504</accession>
<keyword evidence="1 2" id="KW-0238">DNA-binding</keyword>
<dbReference type="InterPro" id="IPR012340">
    <property type="entry name" value="NA-bd_OB-fold"/>
</dbReference>
<evidence type="ECO:0000313" key="4">
    <source>
        <dbReference type="EMBL" id="CAK9212893.1"/>
    </source>
</evidence>
<dbReference type="Gene3D" id="2.40.50.140">
    <property type="entry name" value="Nucleic acid-binding proteins"/>
    <property type="match status" value="1"/>
</dbReference>